<dbReference type="PANTHER" id="PTHR47266">
    <property type="entry name" value="ENDONUCLEASE-RELATED"/>
    <property type="match status" value="1"/>
</dbReference>
<dbReference type="Gene3D" id="1.10.340.70">
    <property type="match status" value="1"/>
</dbReference>
<accession>A0A371HCM4</accession>
<organism evidence="3 4">
    <name type="scientific">Mucuna pruriens</name>
    <name type="common">Velvet bean</name>
    <name type="synonym">Dolichos pruriens</name>
    <dbReference type="NCBI Taxonomy" id="157652"/>
    <lineage>
        <taxon>Eukaryota</taxon>
        <taxon>Viridiplantae</taxon>
        <taxon>Streptophyta</taxon>
        <taxon>Embryophyta</taxon>
        <taxon>Tracheophyta</taxon>
        <taxon>Spermatophyta</taxon>
        <taxon>Magnoliopsida</taxon>
        <taxon>eudicotyledons</taxon>
        <taxon>Gunneridae</taxon>
        <taxon>Pentapetalae</taxon>
        <taxon>rosids</taxon>
        <taxon>fabids</taxon>
        <taxon>Fabales</taxon>
        <taxon>Fabaceae</taxon>
        <taxon>Papilionoideae</taxon>
        <taxon>50 kb inversion clade</taxon>
        <taxon>NPAAA clade</taxon>
        <taxon>indigoferoid/millettioid clade</taxon>
        <taxon>Phaseoleae</taxon>
        <taxon>Mucuna</taxon>
    </lineage>
</organism>
<dbReference type="EMBL" id="QJKJ01002994">
    <property type="protein sequence ID" value="RDY00454.1"/>
    <property type="molecule type" value="Genomic_DNA"/>
</dbReference>
<protein>
    <submittedName>
        <fullName evidence="3">Mitochondrial protein</fullName>
    </submittedName>
</protein>
<dbReference type="OrthoDB" id="10055717at2759"/>
<dbReference type="InterPro" id="IPR041588">
    <property type="entry name" value="Integrase_H2C2"/>
</dbReference>
<dbReference type="AlphaFoldDB" id="A0A371HCM4"/>
<dbReference type="InterPro" id="IPR012337">
    <property type="entry name" value="RNaseH-like_sf"/>
</dbReference>
<evidence type="ECO:0000256" key="1">
    <source>
        <dbReference type="SAM" id="MobiDB-lite"/>
    </source>
</evidence>
<dbReference type="SUPFAM" id="SSF53098">
    <property type="entry name" value="Ribonuclease H-like"/>
    <property type="match status" value="1"/>
</dbReference>
<dbReference type="Proteomes" id="UP000257109">
    <property type="component" value="Unassembled WGS sequence"/>
</dbReference>
<proteinExistence type="predicted"/>
<comment type="caution">
    <text evidence="3">The sequence shown here is derived from an EMBL/GenBank/DDBJ whole genome shotgun (WGS) entry which is preliminary data.</text>
</comment>
<evidence type="ECO:0000313" key="3">
    <source>
        <dbReference type="EMBL" id="RDY00454.1"/>
    </source>
</evidence>
<dbReference type="GO" id="GO:0003676">
    <property type="term" value="F:nucleic acid binding"/>
    <property type="evidence" value="ECO:0007669"/>
    <property type="project" value="InterPro"/>
</dbReference>
<feature type="region of interest" description="Disordered" evidence="1">
    <location>
        <begin position="331"/>
        <end position="360"/>
    </location>
</feature>
<evidence type="ECO:0000259" key="2">
    <source>
        <dbReference type="PROSITE" id="PS50994"/>
    </source>
</evidence>
<dbReference type="Pfam" id="PF17921">
    <property type="entry name" value="Integrase_H2C2"/>
    <property type="match status" value="1"/>
</dbReference>
<dbReference type="InterPro" id="IPR036397">
    <property type="entry name" value="RNaseH_sf"/>
</dbReference>
<feature type="compositionally biased region" description="Basic and acidic residues" evidence="1">
    <location>
        <begin position="345"/>
        <end position="360"/>
    </location>
</feature>
<reference evidence="3" key="1">
    <citation type="submission" date="2018-05" db="EMBL/GenBank/DDBJ databases">
        <title>Draft genome of Mucuna pruriens seed.</title>
        <authorList>
            <person name="Nnadi N.E."/>
            <person name="Vos R."/>
            <person name="Hasami M.H."/>
            <person name="Devisetty U.K."/>
            <person name="Aguiy J.C."/>
        </authorList>
    </citation>
    <scope>NUCLEOTIDE SEQUENCE [LARGE SCALE GENOMIC DNA]</scope>
    <source>
        <strain evidence="3">JCA_2017</strain>
    </source>
</reference>
<gene>
    <name evidence="3" type="ORF">CR513_16367</name>
</gene>
<dbReference type="Gene3D" id="3.30.420.10">
    <property type="entry name" value="Ribonuclease H-like superfamily/Ribonuclease H"/>
    <property type="match status" value="1"/>
</dbReference>
<feature type="domain" description="Integrase catalytic" evidence="2">
    <location>
        <begin position="224"/>
        <end position="360"/>
    </location>
</feature>
<dbReference type="PROSITE" id="PS50994">
    <property type="entry name" value="INTEGRASE"/>
    <property type="match status" value="1"/>
</dbReference>
<evidence type="ECO:0000313" key="4">
    <source>
        <dbReference type="Proteomes" id="UP000257109"/>
    </source>
</evidence>
<dbReference type="InterPro" id="IPR001584">
    <property type="entry name" value="Integrase_cat-core"/>
</dbReference>
<dbReference type="InterPro" id="IPR052160">
    <property type="entry name" value="Gypsy_RT_Integrase-like"/>
</dbReference>
<sequence length="360" mass="41555">MVSVETYPTWFWLSAELTLHRWTISISDSKSSKQGFSLQFSVHGSHGNSYGNCHKFVHYHTKELRNRYLIDPPECVGIPSSPLWQTLASQSQTCTSSIKRNTIVEPCTTINEGKRERDNGYNEDVYKEKLQSDAKYYIWDDPYLWRLCNDKVIRKCILDTEINTVHQLYHSTPGGDHYGSTRITRKVLDCGLYWPTIFRDAHHFVSTCERCQKAGMTLNQRHEMPQQPILFCEVFDVWGIDFMGPFPVSNGYSYILLAIDYVSRWVEAIATRTNDAKIVVDFLKSNIFCRFGVPKALISDQGSHFCNRVMASLLQKYGVAHRIATTYHPRQMARQKFSTGKSRNATKDDQPQQERLEPSP</sequence>
<keyword evidence="4" id="KW-1185">Reference proteome</keyword>
<dbReference type="GO" id="GO:0015074">
    <property type="term" value="P:DNA integration"/>
    <property type="evidence" value="ECO:0007669"/>
    <property type="project" value="InterPro"/>
</dbReference>
<dbReference type="Pfam" id="PF00665">
    <property type="entry name" value="rve"/>
    <property type="match status" value="1"/>
</dbReference>
<feature type="non-terminal residue" evidence="3">
    <location>
        <position position="1"/>
    </location>
</feature>
<name>A0A371HCM4_MUCPR</name>